<feature type="non-terminal residue" evidence="2">
    <location>
        <position position="1"/>
    </location>
</feature>
<reference evidence="2 3" key="1">
    <citation type="submission" date="2018-06" db="EMBL/GenBank/DDBJ databases">
        <title>Extensive metabolic versatility and redundancy in microbially diverse, dynamic hydrothermal sediments.</title>
        <authorList>
            <person name="Dombrowski N."/>
            <person name="Teske A."/>
            <person name="Baker B.J."/>
        </authorList>
    </citation>
    <scope>NUCLEOTIDE SEQUENCE [LARGE SCALE GENOMIC DNA]</scope>
    <source>
        <strain evidence="2">B35_G9</strain>
    </source>
</reference>
<dbReference type="Proteomes" id="UP000282321">
    <property type="component" value="Unassembled WGS sequence"/>
</dbReference>
<evidence type="ECO:0000313" key="3">
    <source>
        <dbReference type="Proteomes" id="UP000282321"/>
    </source>
</evidence>
<evidence type="ECO:0000259" key="1">
    <source>
        <dbReference type="Pfam" id="PF18962"/>
    </source>
</evidence>
<sequence>GSTNGVMMALSTFHNGRIIGIGDSSPADDGTGNAGNNLYNGWSGEGDDRLFFLNGTYWLIANPNNGIKENENTVSNEMAIELLSNILRKNGKIILIINNPDKKPVNIDMYDITGTKVRNLYLGNANGKLFLNTGDLQRGVYFIKCSGFTKSLKLAIIN</sequence>
<name>A0A660S8P0_UNCT6</name>
<evidence type="ECO:0000313" key="2">
    <source>
        <dbReference type="EMBL" id="RKX66497.1"/>
    </source>
</evidence>
<dbReference type="EMBL" id="QNBC01000041">
    <property type="protein sequence ID" value="RKX66497.1"/>
    <property type="molecule type" value="Genomic_DNA"/>
</dbReference>
<dbReference type="NCBIfam" id="TIGR04183">
    <property type="entry name" value="Por_Secre_tail"/>
    <property type="match status" value="1"/>
</dbReference>
<feature type="domain" description="Secretion system C-terminal sorting" evidence="1">
    <location>
        <begin position="93"/>
        <end position="150"/>
    </location>
</feature>
<comment type="caution">
    <text evidence="2">The sequence shown here is derived from an EMBL/GenBank/DDBJ whole genome shotgun (WGS) entry which is preliminary data.</text>
</comment>
<dbReference type="AlphaFoldDB" id="A0A660S8P0"/>
<proteinExistence type="predicted"/>
<accession>A0A660S8P0</accession>
<protein>
    <recommendedName>
        <fullName evidence="1">Secretion system C-terminal sorting domain-containing protein</fullName>
    </recommendedName>
</protein>
<dbReference type="Pfam" id="PF18962">
    <property type="entry name" value="Por_Secre_tail"/>
    <property type="match status" value="1"/>
</dbReference>
<gene>
    <name evidence="2" type="ORF">DRP44_03950</name>
</gene>
<organism evidence="2 3">
    <name type="scientific">candidate division TA06 bacterium</name>
    <dbReference type="NCBI Taxonomy" id="2250710"/>
    <lineage>
        <taxon>Bacteria</taxon>
        <taxon>Bacteria division TA06</taxon>
    </lineage>
</organism>
<dbReference type="InterPro" id="IPR026444">
    <property type="entry name" value="Secre_tail"/>
</dbReference>